<dbReference type="PROSITE" id="PS51383">
    <property type="entry name" value="YJEF_C_3"/>
    <property type="match status" value="1"/>
</dbReference>
<comment type="caution">
    <text evidence="8">The sequence shown here is derived from an EMBL/GenBank/DDBJ whole genome shotgun (WGS) entry which is preliminary data.</text>
</comment>
<evidence type="ECO:0000256" key="5">
    <source>
        <dbReference type="ARBA" id="ARBA00023239"/>
    </source>
</evidence>
<dbReference type="GO" id="GO:0016301">
    <property type="term" value="F:kinase activity"/>
    <property type="evidence" value="ECO:0007669"/>
    <property type="project" value="UniProtKB-KW"/>
</dbReference>
<reference evidence="8 9" key="1">
    <citation type="journal article" date="2015" name="Nature">
        <title>rRNA introns, odd ribosomes, and small enigmatic genomes across a large radiation of phyla.</title>
        <authorList>
            <person name="Brown C.T."/>
            <person name="Hug L.A."/>
            <person name="Thomas B.C."/>
            <person name="Sharon I."/>
            <person name="Castelle C.J."/>
            <person name="Singh A."/>
            <person name="Wilkins M.J."/>
            <person name="Williams K.H."/>
            <person name="Banfield J.F."/>
        </authorList>
    </citation>
    <scope>NUCLEOTIDE SEQUENCE [LARGE SCALE GENOMIC DNA]</scope>
</reference>
<dbReference type="GO" id="GO:0046496">
    <property type="term" value="P:nicotinamide nucleotide metabolic process"/>
    <property type="evidence" value="ECO:0007669"/>
    <property type="project" value="UniProtKB-UniRule"/>
</dbReference>
<evidence type="ECO:0000256" key="1">
    <source>
        <dbReference type="ARBA" id="ARBA00022741"/>
    </source>
</evidence>
<dbReference type="Pfam" id="PF01256">
    <property type="entry name" value="Carb_kinase"/>
    <property type="match status" value="1"/>
</dbReference>
<feature type="binding site" evidence="6">
    <location>
        <position position="246"/>
    </location>
    <ligand>
        <name>(6S)-NADPHX</name>
        <dbReference type="ChEBI" id="CHEBI:64076"/>
    </ligand>
</feature>
<dbReference type="EMBL" id="LBRS01000001">
    <property type="protein sequence ID" value="KKQ02217.1"/>
    <property type="molecule type" value="Genomic_DNA"/>
</dbReference>
<evidence type="ECO:0000259" key="7">
    <source>
        <dbReference type="PROSITE" id="PS51383"/>
    </source>
</evidence>
<dbReference type="CDD" id="cd01171">
    <property type="entry name" value="YXKO-related"/>
    <property type="match status" value="1"/>
</dbReference>
<dbReference type="InterPro" id="IPR029056">
    <property type="entry name" value="Ribokinase-like"/>
</dbReference>
<dbReference type="SUPFAM" id="SSF53613">
    <property type="entry name" value="Ribokinase-like"/>
    <property type="match status" value="1"/>
</dbReference>
<keyword evidence="3 6" id="KW-0521">NADP</keyword>
<evidence type="ECO:0000256" key="2">
    <source>
        <dbReference type="ARBA" id="ARBA00022840"/>
    </source>
</evidence>
<keyword evidence="2 6" id="KW-0067">ATP-binding</keyword>
<gene>
    <name evidence="6" type="primary">nnrD</name>
    <name evidence="8" type="ORF">US11_C0001G0176</name>
</gene>
<feature type="binding site" evidence="6">
    <location>
        <position position="245"/>
    </location>
    <ligand>
        <name>AMP</name>
        <dbReference type="ChEBI" id="CHEBI:456215"/>
    </ligand>
</feature>
<evidence type="ECO:0000313" key="9">
    <source>
        <dbReference type="Proteomes" id="UP000034344"/>
    </source>
</evidence>
<keyword evidence="8" id="KW-0808">Transferase</keyword>
<dbReference type="GO" id="GO:0052855">
    <property type="term" value="F:ADP-dependent NAD(P)H-hydrate dehydratase activity"/>
    <property type="evidence" value="ECO:0007669"/>
    <property type="project" value="UniProtKB-UniRule"/>
</dbReference>
<dbReference type="InterPro" id="IPR000631">
    <property type="entry name" value="CARKD"/>
</dbReference>
<evidence type="ECO:0000256" key="6">
    <source>
        <dbReference type="HAMAP-Rule" id="MF_01965"/>
    </source>
</evidence>
<dbReference type="STRING" id="1618480.US11_C0001G0176"/>
<feature type="binding site" evidence="6">
    <location>
        <position position="45"/>
    </location>
    <ligand>
        <name>(6S)-NADPHX</name>
        <dbReference type="ChEBI" id="CHEBI:64076"/>
    </ligand>
</feature>
<dbReference type="AlphaFoldDB" id="A0A0G0E9Q5"/>
<comment type="function">
    <text evidence="6">Catalyzes the dehydration of the S-form of NAD(P)HX at the expense of ADP, which is converted to AMP. Together with NAD(P)HX epimerase, which catalyzes the epimerization of the S- and R-forms, the enzyme allows the repair of both epimers of NAD(P)HX, a damaged form of NAD(P)H that is a result of enzymatic or heat-dependent hydration.</text>
</comment>
<dbReference type="Proteomes" id="UP000034344">
    <property type="component" value="Unassembled WGS sequence"/>
</dbReference>
<dbReference type="EC" id="4.2.1.136" evidence="6"/>
<keyword evidence="4 6" id="KW-0520">NAD</keyword>
<keyword evidence="8" id="KW-0418">Kinase</keyword>
<evidence type="ECO:0000256" key="4">
    <source>
        <dbReference type="ARBA" id="ARBA00023027"/>
    </source>
</evidence>
<keyword evidence="5 6" id="KW-0456">Lyase</keyword>
<sequence length="304" mass="33960">MIIKTLDINSIKPIISRFNLPKPNSHKGQNGRVLVIGGSKLFHAASIWAAEVASYFVDIVHYCSTKENEKVFLSLKSKFLNGIIVPQKELPFYVEEDDAILIGPGMVRKEKIVSSIQYPVCGIDDLLNIKDEADYTYYLTKYLIDNFPDKKFVFDAGALQMMDAEWLHKLQTKPIITPHLKEFETIFGVSIMRSSVKEKILCVKQTAKKYNSVIVLKAINDIISDGDDVYVIQGGNAGLTKGGTGDILAGLNLGLYSKNSPLVSAVISSYLLKSTAERLFKEKGYWYNISDIIKALPQQLKSQI</sequence>
<comment type="catalytic activity">
    <reaction evidence="6">
        <text>(6S)-NADHX + ADP = AMP + phosphate + NADH + H(+)</text>
        <dbReference type="Rhea" id="RHEA:32223"/>
        <dbReference type="ChEBI" id="CHEBI:15378"/>
        <dbReference type="ChEBI" id="CHEBI:43474"/>
        <dbReference type="ChEBI" id="CHEBI:57945"/>
        <dbReference type="ChEBI" id="CHEBI:64074"/>
        <dbReference type="ChEBI" id="CHEBI:456215"/>
        <dbReference type="ChEBI" id="CHEBI:456216"/>
        <dbReference type="EC" id="4.2.1.136"/>
    </reaction>
</comment>
<comment type="catalytic activity">
    <reaction evidence="6">
        <text>(6S)-NADPHX + ADP = AMP + phosphate + NADPH + H(+)</text>
        <dbReference type="Rhea" id="RHEA:32235"/>
        <dbReference type="ChEBI" id="CHEBI:15378"/>
        <dbReference type="ChEBI" id="CHEBI:43474"/>
        <dbReference type="ChEBI" id="CHEBI:57783"/>
        <dbReference type="ChEBI" id="CHEBI:64076"/>
        <dbReference type="ChEBI" id="CHEBI:456215"/>
        <dbReference type="ChEBI" id="CHEBI:456216"/>
        <dbReference type="EC" id="4.2.1.136"/>
    </reaction>
</comment>
<feature type="binding site" evidence="6">
    <location>
        <position position="179"/>
    </location>
    <ligand>
        <name>(6S)-NADPHX</name>
        <dbReference type="ChEBI" id="CHEBI:64076"/>
    </ligand>
</feature>
<comment type="caution">
    <text evidence="6">Lacks conserved residue(s) required for the propagation of feature annotation.</text>
</comment>
<organism evidence="8 9">
    <name type="scientific">Candidatus Roizmanbacteria bacterium GW2011_GWA2_36_23</name>
    <dbReference type="NCBI Taxonomy" id="1618480"/>
    <lineage>
        <taxon>Bacteria</taxon>
        <taxon>Candidatus Roizmaniibacteriota</taxon>
    </lineage>
</organism>
<evidence type="ECO:0000256" key="3">
    <source>
        <dbReference type="ARBA" id="ARBA00022857"/>
    </source>
</evidence>
<evidence type="ECO:0000313" key="8">
    <source>
        <dbReference type="EMBL" id="KKQ02217.1"/>
    </source>
</evidence>
<comment type="similarity">
    <text evidence="6">Belongs to the NnrD/CARKD family.</text>
</comment>
<comment type="subunit">
    <text evidence="6">Homotetramer.</text>
</comment>
<name>A0A0G0E9Q5_9BACT</name>
<keyword evidence="1 6" id="KW-0547">Nucleotide-binding</keyword>
<accession>A0A0G0E9Q5</accession>
<feature type="domain" description="YjeF C-terminal" evidence="7">
    <location>
        <begin position="10"/>
        <end position="303"/>
    </location>
</feature>
<dbReference type="PANTHER" id="PTHR12592">
    <property type="entry name" value="ATP-DEPENDENT (S)-NAD(P)H-HYDRATE DEHYDRATASE FAMILY MEMBER"/>
    <property type="match status" value="1"/>
</dbReference>
<proteinExistence type="inferred from homology"/>
<protein>
    <recommendedName>
        <fullName evidence="6">ADP-dependent (S)-NAD(P)H-hydrate dehydratase</fullName>
        <ecNumber evidence="6">4.2.1.136</ecNumber>
    </recommendedName>
    <alternativeName>
        <fullName evidence="6">ADP-dependent NAD(P)HX dehydratase</fullName>
    </alternativeName>
</protein>
<dbReference type="PANTHER" id="PTHR12592:SF0">
    <property type="entry name" value="ATP-DEPENDENT (S)-NAD(P)H-HYDRATE DEHYDRATASE"/>
    <property type="match status" value="1"/>
</dbReference>
<feature type="binding site" evidence="6">
    <location>
        <position position="105"/>
    </location>
    <ligand>
        <name>(6S)-NADPHX</name>
        <dbReference type="ChEBI" id="CHEBI:64076"/>
    </ligand>
</feature>
<dbReference type="Gene3D" id="3.40.1190.20">
    <property type="match status" value="1"/>
</dbReference>
<dbReference type="GO" id="GO:0110051">
    <property type="term" value="P:metabolite repair"/>
    <property type="evidence" value="ECO:0007669"/>
    <property type="project" value="TreeGrafter"/>
</dbReference>
<dbReference type="NCBIfam" id="TIGR00196">
    <property type="entry name" value="yjeF_cterm"/>
    <property type="match status" value="1"/>
</dbReference>
<dbReference type="GO" id="GO:0005524">
    <property type="term" value="F:ATP binding"/>
    <property type="evidence" value="ECO:0007669"/>
    <property type="project" value="UniProtKB-KW"/>
</dbReference>
<comment type="cofactor">
    <cofactor evidence="6">
        <name>Mg(2+)</name>
        <dbReference type="ChEBI" id="CHEBI:18420"/>
    </cofactor>
</comment>
<dbReference type="HAMAP" id="MF_01965">
    <property type="entry name" value="NADHX_dehydratase"/>
    <property type="match status" value="1"/>
</dbReference>
<dbReference type="PATRIC" id="fig|1618480.3.peg.184"/>